<proteinExistence type="predicted"/>
<protein>
    <submittedName>
        <fullName evidence="1">Uncharacterized protein</fullName>
    </submittedName>
</protein>
<dbReference type="AlphaFoldDB" id="W4Q8T7"/>
<sequence length="71" mass="8374">MYLMKELISSNSKKFPLLNQFRLLTNEYRFLYNVLRQNKTCINSCLYSGNFQNNKGSNNKTLTLAPRSINY</sequence>
<comment type="caution">
    <text evidence="1">The sequence shown here is derived from an EMBL/GenBank/DDBJ whole genome shotgun (WGS) entry which is preliminary data.</text>
</comment>
<evidence type="ECO:0000313" key="2">
    <source>
        <dbReference type="Proteomes" id="UP000018890"/>
    </source>
</evidence>
<dbReference type="EMBL" id="BAUT01000067">
    <property type="protein sequence ID" value="GAE27819.1"/>
    <property type="molecule type" value="Genomic_DNA"/>
</dbReference>
<gene>
    <name evidence="1" type="ORF">JCM9140_3980</name>
</gene>
<dbReference type="Proteomes" id="UP000018890">
    <property type="component" value="Unassembled WGS sequence"/>
</dbReference>
<dbReference type="STRING" id="1236970.JCM9140_3980"/>
<reference evidence="1" key="1">
    <citation type="journal article" date="2014" name="Genome Announc.">
        <title>Draft Genome Sequences of Three Alkaliphilic Bacillus Strains, Bacillus wakoensis JCM 9140T, Bacillus akibai JCM 9157T, and Bacillus hemicellulosilyticus JCM 9152T.</title>
        <authorList>
            <person name="Yuki M."/>
            <person name="Oshima K."/>
            <person name="Suda W."/>
            <person name="Oshida Y."/>
            <person name="Kitamura K."/>
            <person name="Iida T."/>
            <person name="Hattori M."/>
            <person name="Ohkuma M."/>
        </authorList>
    </citation>
    <scope>NUCLEOTIDE SEQUENCE [LARGE SCALE GENOMIC DNA]</scope>
    <source>
        <strain evidence="1">JCM 9140</strain>
    </source>
</reference>
<keyword evidence="2" id="KW-1185">Reference proteome</keyword>
<evidence type="ECO:0000313" key="1">
    <source>
        <dbReference type="EMBL" id="GAE27819.1"/>
    </source>
</evidence>
<organism evidence="1 2">
    <name type="scientific">Halalkalibacter wakoensis JCM 9140</name>
    <dbReference type="NCBI Taxonomy" id="1236970"/>
    <lineage>
        <taxon>Bacteria</taxon>
        <taxon>Bacillati</taxon>
        <taxon>Bacillota</taxon>
        <taxon>Bacilli</taxon>
        <taxon>Bacillales</taxon>
        <taxon>Bacillaceae</taxon>
        <taxon>Halalkalibacter</taxon>
    </lineage>
</organism>
<name>W4Q8T7_9BACI</name>
<accession>W4Q8T7</accession>